<dbReference type="Pfam" id="PF00112">
    <property type="entry name" value="Peptidase_C1"/>
    <property type="match status" value="2"/>
</dbReference>
<dbReference type="InterPro" id="IPR013201">
    <property type="entry name" value="Prot_inhib_I29"/>
</dbReference>
<keyword evidence="2" id="KW-0645">Protease</keyword>
<feature type="domain" description="Cathepsin propeptide inhibitor" evidence="9">
    <location>
        <begin position="381"/>
        <end position="441"/>
    </location>
</feature>
<keyword evidence="6" id="KW-1015">Disulfide bond</keyword>
<dbReference type="InterPro" id="IPR000169">
    <property type="entry name" value="Pept_cys_AS"/>
</dbReference>
<feature type="domain" description="Peptidase C1A papain C-terminal" evidence="8">
    <location>
        <begin position="110"/>
        <end position="319"/>
    </location>
</feature>
<dbReference type="PROSITE" id="PS00640">
    <property type="entry name" value="THIOL_PROTEASE_ASN"/>
    <property type="match status" value="1"/>
</dbReference>
<gene>
    <name evidence="10" type="ORF">NQ317_007465</name>
</gene>
<proteinExistence type="inferred from homology"/>
<keyword evidence="4" id="KW-0788">Thiol protease</keyword>
<dbReference type="SMART" id="SM00645">
    <property type="entry name" value="Pept_C1"/>
    <property type="match status" value="2"/>
</dbReference>
<dbReference type="PANTHER" id="PTHR12411">
    <property type="entry name" value="CYSTEINE PROTEASE FAMILY C1-RELATED"/>
    <property type="match status" value="1"/>
</dbReference>
<feature type="domain" description="Peptidase C1A papain C-terminal" evidence="8">
    <location>
        <begin position="468"/>
        <end position="679"/>
    </location>
</feature>
<organism evidence="10 11">
    <name type="scientific">Molorchus minor</name>
    <dbReference type="NCBI Taxonomy" id="1323400"/>
    <lineage>
        <taxon>Eukaryota</taxon>
        <taxon>Metazoa</taxon>
        <taxon>Ecdysozoa</taxon>
        <taxon>Arthropoda</taxon>
        <taxon>Hexapoda</taxon>
        <taxon>Insecta</taxon>
        <taxon>Pterygota</taxon>
        <taxon>Neoptera</taxon>
        <taxon>Endopterygota</taxon>
        <taxon>Coleoptera</taxon>
        <taxon>Polyphaga</taxon>
        <taxon>Cucujiformia</taxon>
        <taxon>Chrysomeloidea</taxon>
        <taxon>Cerambycidae</taxon>
        <taxon>Lamiinae</taxon>
        <taxon>Monochamini</taxon>
        <taxon>Molorchus</taxon>
    </lineage>
</organism>
<dbReference type="CDD" id="cd02248">
    <property type="entry name" value="Peptidase_C1A"/>
    <property type="match status" value="2"/>
</dbReference>
<dbReference type="PROSITE" id="PS00139">
    <property type="entry name" value="THIOL_PROTEASE_CYS"/>
    <property type="match status" value="1"/>
</dbReference>
<feature type="chain" id="PRO_5047166982" evidence="7">
    <location>
        <begin position="16"/>
        <end position="681"/>
    </location>
</feature>
<dbReference type="SUPFAM" id="SSF54001">
    <property type="entry name" value="Cysteine proteinases"/>
    <property type="match status" value="2"/>
</dbReference>
<dbReference type="InterPro" id="IPR038765">
    <property type="entry name" value="Papain-like_cys_pep_sf"/>
</dbReference>
<evidence type="ECO:0000256" key="3">
    <source>
        <dbReference type="ARBA" id="ARBA00022801"/>
    </source>
</evidence>
<dbReference type="InterPro" id="IPR000668">
    <property type="entry name" value="Peptidase_C1A_C"/>
</dbReference>
<dbReference type="InterPro" id="IPR025660">
    <property type="entry name" value="Pept_his_AS"/>
</dbReference>
<evidence type="ECO:0000256" key="6">
    <source>
        <dbReference type="ARBA" id="ARBA00023157"/>
    </source>
</evidence>
<dbReference type="EMBL" id="JAPWTJ010000043">
    <property type="protein sequence ID" value="KAJ8984233.1"/>
    <property type="molecule type" value="Genomic_DNA"/>
</dbReference>
<dbReference type="Proteomes" id="UP001162164">
    <property type="component" value="Unassembled WGS sequence"/>
</dbReference>
<dbReference type="PRINTS" id="PR00705">
    <property type="entry name" value="PAPAIN"/>
</dbReference>
<dbReference type="PROSITE" id="PS00639">
    <property type="entry name" value="THIOL_PROTEASE_HIS"/>
    <property type="match status" value="1"/>
</dbReference>
<name>A0ABQ9K3R9_9CUCU</name>
<evidence type="ECO:0000256" key="1">
    <source>
        <dbReference type="ARBA" id="ARBA00008455"/>
    </source>
</evidence>
<reference evidence="10" key="1">
    <citation type="journal article" date="2023" name="Insect Mol. Biol.">
        <title>Genome sequencing provides insights into the evolution of gene families encoding plant cell wall-degrading enzymes in longhorned beetles.</title>
        <authorList>
            <person name="Shin N.R."/>
            <person name="Okamura Y."/>
            <person name="Kirsch R."/>
            <person name="Pauchet Y."/>
        </authorList>
    </citation>
    <scope>NUCLEOTIDE SEQUENCE</scope>
    <source>
        <strain evidence="10">MMC_N1</strain>
    </source>
</reference>
<accession>A0ABQ9K3R9</accession>
<evidence type="ECO:0000313" key="11">
    <source>
        <dbReference type="Proteomes" id="UP001162164"/>
    </source>
</evidence>
<evidence type="ECO:0000313" key="10">
    <source>
        <dbReference type="EMBL" id="KAJ8984233.1"/>
    </source>
</evidence>
<dbReference type="Gene3D" id="3.90.70.10">
    <property type="entry name" value="Cysteine proteinases"/>
    <property type="match status" value="2"/>
</dbReference>
<feature type="domain" description="Cathepsin propeptide inhibitor" evidence="9">
    <location>
        <begin position="23"/>
        <end position="83"/>
    </location>
</feature>
<feature type="signal peptide" evidence="7">
    <location>
        <begin position="1"/>
        <end position="15"/>
    </location>
</feature>
<dbReference type="InterPro" id="IPR039417">
    <property type="entry name" value="Peptidase_C1A_papain-like"/>
</dbReference>
<evidence type="ECO:0000256" key="2">
    <source>
        <dbReference type="ARBA" id="ARBA00022670"/>
    </source>
</evidence>
<comment type="caution">
    <text evidence="10">The sequence shown here is derived from an EMBL/GenBank/DDBJ whole genome shotgun (WGS) entry which is preliminary data.</text>
</comment>
<dbReference type="InterPro" id="IPR013128">
    <property type="entry name" value="Peptidase_C1A"/>
</dbReference>
<dbReference type="Pfam" id="PF08246">
    <property type="entry name" value="Inhibitor_I29"/>
    <property type="match status" value="2"/>
</dbReference>
<evidence type="ECO:0000259" key="8">
    <source>
        <dbReference type="SMART" id="SM00645"/>
    </source>
</evidence>
<protein>
    <submittedName>
        <fullName evidence="10">Uncharacterized protein</fullName>
    </submittedName>
</protein>
<dbReference type="SMART" id="SM00848">
    <property type="entry name" value="Inhibitor_I29"/>
    <property type="match status" value="2"/>
</dbReference>
<keyword evidence="3" id="KW-0378">Hydrolase</keyword>
<comment type="similarity">
    <text evidence="1">Belongs to the peptidase C1 family.</text>
</comment>
<evidence type="ECO:0000256" key="5">
    <source>
        <dbReference type="ARBA" id="ARBA00023145"/>
    </source>
</evidence>
<evidence type="ECO:0000256" key="4">
    <source>
        <dbReference type="ARBA" id="ARBA00022807"/>
    </source>
</evidence>
<keyword evidence="5" id="KW-0865">Zymogen</keyword>
<keyword evidence="11" id="KW-1185">Reference proteome</keyword>
<evidence type="ECO:0000259" key="9">
    <source>
        <dbReference type="SMART" id="SM00848"/>
    </source>
</evidence>
<sequence length="681" mass="76119">MKIFLVLAHIILVTATNSDEEQWQQFKAKYHKKYKSILHDTTRFQNFQHNLRTIEKHNEQYDKGLLSYKLGITKFADLTQQEFEKRLNSVKGSLDDEVFVFFPPLGDGEVPDEIDWTTEGAVTDVKDQRGCIASWAFAAVGALESHYFRHSGELITLSEQFLIDCNTRNNYGCGGGTTLNAFVFMRDSGIVPEESYPYRASDGKCKSNGTMLKDIGFVAVQSREDELKNAVGLVGPIAVSIDVSELRLYTGGVYENPKCRDNVTNHQAVVVGYGTTRDGIDYWLIKNSWGTDWGEDGYLRLVRNKNNHCGVTNDAIYPFVYLDGSMSNGNVEEELYDEEMLEEISVEEVSLKEELKSIMKFLVILASVVLAINAATDEELWTEFKKNHGREYRNLREEQYRFSIFQKNLRRIEEHNAKYEQGESSYYMGVTQFADKSKEEFRSMLNYSRSTKPQHERGEQYQVSNLALPSEVNWVTQGVVTPVKNQGNCGSCWAFASTGSMEGAYAISTGRLVSLSEQNLVDCSTSYGNAGCDGGVMDYAFIYVRDNGIEAESDYPYTGTDGRCSYDSSKSVLKVNSWYDIPQGDESALQDAVANTGPVAVALNADGYDLYAGGIYDDSSCSTEVNHGVLVAGYGTESGTEYWLVKNSWGADFGENGYIRHARNKNSQCGITVEATIPAVA</sequence>
<evidence type="ECO:0000256" key="7">
    <source>
        <dbReference type="SAM" id="SignalP"/>
    </source>
</evidence>
<keyword evidence="7" id="KW-0732">Signal</keyword>
<dbReference type="InterPro" id="IPR025661">
    <property type="entry name" value="Pept_asp_AS"/>
</dbReference>